<sequence>MKKLSILQHLHLSLHRSLKLRLRSQKVYYIVRISYHQFSRSTIQNFIVNVTMLSYHSTIT</sequence>
<dbReference type="AlphaFoldDB" id="A0A1A9W4J3"/>
<dbReference type="EnsemblMetazoa" id="GBRI006060-RA">
    <property type="protein sequence ID" value="GBRI006060-PA"/>
    <property type="gene ID" value="GBRI006060"/>
</dbReference>
<organism evidence="1 2">
    <name type="scientific">Glossina brevipalpis</name>
    <dbReference type="NCBI Taxonomy" id="37001"/>
    <lineage>
        <taxon>Eukaryota</taxon>
        <taxon>Metazoa</taxon>
        <taxon>Ecdysozoa</taxon>
        <taxon>Arthropoda</taxon>
        <taxon>Hexapoda</taxon>
        <taxon>Insecta</taxon>
        <taxon>Pterygota</taxon>
        <taxon>Neoptera</taxon>
        <taxon>Endopterygota</taxon>
        <taxon>Diptera</taxon>
        <taxon>Brachycera</taxon>
        <taxon>Muscomorpha</taxon>
        <taxon>Hippoboscoidea</taxon>
        <taxon>Glossinidae</taxon>
        <taxon>Glossina</taxon>
    </lineage>
</organism>
<protein>
    <submittedName>
        <fullName evidence="1">Uncharacterized protein</fullName>
    </submittedName>
</protein>
<keyword evidence="2" id="KW-1185">Reference proteome</keyword>
<reference evidence="2" key="1">
    <citation type="submission" date="2014-03" db="EMBL/GenBank/DDBJ databases">
        <authorList>
            <person name="Aksoy S."/>
            <person name="Warren W."/>
            <person name="Wilson R.K."/>
        </authorList>
    </citation>
    <scope>NUCLEOTIDE SEQUENCE [LARGE SCALE GENOMIC DNA]</scope>
    <source>
        <strain evidence="2">IAEA</strain>
    </source>
</reference>
<name>A0A1A9W4J3_9MUSC</name>
<accession>A0A1A9W4J3</accession>
<evidence type="ECO:0000313" key="2">
    <source>
        <dbReference type="Proteomes" id="UP000091820"/>
    </source>
</evidence>
<dbReference type="VEuPathDB" id="VectorBase:GBRI006060"/>
<reference evidence="1" key="2">
    <citation type="submission" date="2020-05" db="UniProtKB">
        <authorList>
            <consortium name="EnsemblMetazoa"/>
        </authorList>
    </citation>
    <scope>IDENTIFICATION</scope>
    <source>
        <strain evidence="1">IAEA</strain>
    </source>
</reference>
<evidence type="ECO:0000313" key="1">
    <source>
        <dbReference type="EnsemblMetazoa" id="GBRI006060-PA"/>
    </source>
</evidence>
<dbReference type="Proteomes" id="UP000091820">
    <property type="component" value="Unassembled WGS sequence"/>
</dbReference>
<proteinExistence type="predicted"/>